<evidence type="ECO:0000313" key="2">
    <source>
        <dbReference type="Proteomes" id="UP000015105"/>
    </source>
</evidence>
<evidence type="ECO:0000313" key="1">
    <source>
        <dbReference type="EnsemblPlants" id="AET3Gv20252000.2"/>
    </source>
</evidence>
<dbReference type="Gramene" id="AET3Gv20252000.2">
    <property type="protein sequence ID" value="AET3Gv20252000.2"/>
    <property type="gene ID" value="AET3Gv20252000"/>
</dbReference>
<dbReference type="AlphaFoldDB" id="A0A453E7U7"/>
<proteinExistence type="predicted"/>
<dbReference type="Gramene" id="AET3Gv20252000.4">
    <property type="protein sequence ID" value="AET3Gv20252000.4"/>
    <property type="gene ID" value="AET3Gv20252000"/>
</dbReference>
<reference evidence="2" key="2">
    <citation type="journal article" date="2017" name="Nat. Plants">
        <title>The Aegilops tauschii genome reveals multiple impacts of transposons.</title>
        <authorList>
            <person name="Zhao G."/>
            <person name="Zou C."/>
            <person name="Li K."/>
            <person name="Wang K."/>
            <person name="Li T."/>
            <person name="Gao L."/>
            <person name="Zhang X."/>
            <person name="Wang H."/>
            <person name="Yang Z."/>
            <person name="Liu X."/>
            <person name="Jiang W."/>
            <person name="Mao L."/>
            <person name="Kong X."/>
            <person name="Jiao Y."/>
            <person name="Jia J."/>
        </authorList>
    </citation>
    <scope>NUCLEOTIDE SEQUENCE [LARGE SCALE GENOMIC DNA]</scope>
    <source>
        <strain evidence="2">cv. AL8/78</strain>
    </source>
</reference>
<reference evidence="1" key="3">
    <citation type="journal article" date="2017" name="Nature">
        <title>Genome sequence of the progenitor of the wheat D genome Aegilops tauschii.</title>
        <authorList>
            <person name="Luo M.C."/>
            <person name="Gu Y.Q."/>
            <person name="Puiu D."/>
            <person name="Wang H."/>
            <person name="Twardziok S.O."/>
            <person name="Deal K.R."/>
            <person name="Huo N."/>
            <person name="Zhu T."/>
            <person name="Wang L."/>
            <person name="Wang Y."/>
            <person name="McGuire P.E."/>
            <person name="Liu S."/>
            <person name="Long H."/>
            <person name="Ramasamy R.K."/>
            <person name="Rodriguez J.C."/>
            <person name="Van S.L."/>
            <person name="Yuan L."/>
            <person name="Wang Z."/>
            <person name="Xia Z."/>
            <person name="Xiao L."/>
            <person name="Anderson O.D."/>
            <person name="Ouyang S."/>
            <person name="Liang Y."/>
            <person name="Zimin A.V."/>
            <person name="Pertea G."/>
            <person name="Qi P."/>
            <person name="Bennetzen J.L."/>
            <person name="Dai X."/>
            <person name="Dawson M.W."/>
            <person name="Muller H.G."/>
            <person name="Kugler K."/>
            <person name="Rivarola-Duarte L."/>
            <person name="Spannagl M."/>
            <person name="Mayer K.F.X."/>
            <person name="Lu F.H."/>
            <person name="Bevan M.W."/>
            <person name="Leroy P."/>
            <person name="Li P."/>
            <person name="You F.M."/>
            <person name="Sun Q."/>
            <person name="Liu Z."/>
            <person name="Lyons E."/>
            <person name="Wicker T."/>
            <person name="Salzberg S.L."/>
            <person name="Devos K.M."/>
            <person name="Dvorak J."/>
        </authorList>
    </citation>
    <scope>NUCLEOTIDE SEQUENCE [LARGE SCALE GENOMIC DNA]</scope>
    <source>
        <strain evidence="1">cv. AL8/78</strain>
    </source>
</reference>
<accession>A0A453E7U7</accession>
<dbReference type="EnsemblPlants" id="AET3Gv20252000.4">
    <property type="protein sequence ID" value="AET3Gv20252000.4"/>
    <property type="gene ID" value="AET3Gv20252000"/>
</dbReference>
<reference evidence="2" key="1">
    <citation type="journal article" date="2014" name="Science">
        <title>Ancient hybridizations among the ancestral genomes of bread wheat.</title>
        <authorList>
            <consortium name="International Wheat Genome Sequencing Consortium,"/>
            <person name="Marcussen T."/>
            <person name="Sandve S.R."/>
            <person name="Heier L."/>
            <person name="Spannagl M."/>
            <person name="Pfeifer M."/>
            <person name="Jakobsen K.S."/>
            <person name="Wulff B.B."/>
            <person name="Steuernagel B."/>
            <person name="Mayer K.F."/>
            <person name="Olsen O.A."/>
        </authorList>
    </citation>
    <scope>NUCLEOTIDE SEQUENCE [LARGE SCALE GENOMIC DNA]</scope>
    <source>
        <strain evidence="2">cv. AL8/78</strain>
    </source>
</reference>
<protein>
    <submittedName>
        <fullName evidence="1">Uncharacterized protein</fullName>
    </submittedName>
</protein>
<keyword evidence="2" id="KW-1185">Reference proteome</keyword>
<reference evidence="1" key="5">
    <citation type="journal article" date="2021" name="G3 (Bethesda)">
        <title>Aegilops tauschii genome assembly Aet v5.0 features greater sequence contiguity and improved annotation.</title>
        <authorList>
            <person name="Wang L."/>
            <person name="Zhu T."/>
            <person name="Rodriguez J.C."/>
            <person name="Deal K.R."/>
            <person name="Dubcovsky J."/>
            <person name="McGuire P.E."/>
            <person name="Lux T."/>
            <person name="Spannagl M."/>
            <person name="Mayer K.F.X."/>
            <person name="Baldrich P."/>
            <person name="Meyers B.C."/>
            <person name="Huo N."/>
            <person name="Gu Y.Q."/>
            <person name="Zhou H."/>
            <person name="Devos K.M."/>
            <person name="Bennetzen J.L."/>
            <person name="Unver T."/>
            <person name="Budak H."/>
            <person name="Gulick P.J."/>
            <person name="Galiba G."/>
            <person name="Kalapos B."/>
            <person name="Nelson D.R."/>
            <person name="Li P."/>
            <person name="You F.M."/>
            <person name="Luo M.C."/>
            <person name="Dvorak J."/>
        </authorList>
    </citation>
    <scope>NUCLEOTIDE SEQUENCE [LARGE SCALE GENOMIC DNA]</scope>
    <source>
        <strain evidence="1">cv. AL8/78</strain>
    </source>
</reference>
<dbReference type="Proteomes" id="UP000015105">
    <property type="component" value="Chromosome 3D"/>
</dbReference>
<dbReference type="EnsemblPlants" id="AET3Gv20252000.2">
    <property type="protein sequence ID" value="AET3Gv20252000.2"/>
    <property type="gene ID" value="AET3Gv20252000"/>
</dbReference>
<sequence>MIFAIVKGVLASTPYSEMKRTHSWQSLRDAFLALVAE</sequence>
<name>A0A453E7U7_AEGTS</name>
<organism evidence="1 2">
    <name type="scientific">Aegilops tauschii subsp. strangulata</name>
    <name type="common">Goatgrass</name>
    <dbReference type="NCBI Taxonomy" id="200361"/>
    <lineage>
        <taxon>Eukaryota</taxon>
        <taxon>Viridiplantae</taxon>
        <taxon>Streptophyta</taxon>
        <taxon>Embryophyta</taxon>
        <taxon>Tracheophyta</taxon>
        <taxon>Spermatophyta</taxon>
        <taxon>Magnoliopsida</taxon>
        <taxon>Liliopsida</taxon>
        <taxon>Poales</taxon>
        <taxon>Poaceae</taxon>
        <taxon>BOP clade</taxon>
        <taxon>Pooideae</taxon>
        <taxon>Triticodae</taxon>
        <taxon>Triticeae</taxon>
        <taxon>Triticinae</taxon>
        <taxon>Aegilops</taxon>
    </lineage>
</organism>
<reference evidence="1" key="4">
    <citation type="submission" date="2019-03" db="UniProtKB">
        <authorList>
            <consortium name="EnsemblPlants"/>
        </authorList>
    </citation>
    <scope>IDENTIFICATION</scope>
</reference>